<protein>
    <submittedName>
        <fullName evidence="1">Uncharacterized protein</fullName>
    </submittedName>
</protein>
<name>A0ACC0ZC77_9ROSI</name>
<evidence type="ECO:0000313" key="1">
    <source>
        <dbReference type="EMBL" id="KAJ0048197.1"/>
    </source>
</evidence>
<sequence length="158" mass="16660">MFGCEGAGNYGGGNTEGFNSSNYGVSGRGGVKVYKLEILGSKTFQMKTVLTTEILESFSSDVVAGRGAKANQIQIQGSAKTFQVEILLTMKILGSFSSDGFKVSAGGGCTDGGFNGYRSVGFGSGGVVNFYEDTFSNGIFWSCDIDILHEYDATLLMI</sequence>
<organism evidence="1 2">
    <name type="scientific">Pistacia integerrima</name>
    <dbReference type="NCBI Taxonomy" id="434235"/>
    <lineage>
        <taxon>Eukaryota</taxon>
        <taxon>Viridiplantae</taxon>
        <taxon>Streptophyta</taxon>
        <taxon>Embryophyta</taxon>
        <taxon>Tracheophyta</taxon>
        <taxon>Spermatophyta</taxon>
        <taxon>Magnoliopsida</taxon>
        <taxon>eudicotyledons</taxon>
        <taxon>Gunneridae</taxon>
        <taxon>Pentapetalae</taxon>
        <taxon>rosids</taxon>
        <taxon>malvids</taxon>
        <taxon>Sapindales</taxon>
        <taxon>Anacardiaceae</taxon>
        <taxon>Pistacia</taxon>
    </lineage>
</organism>
<dbReference type="EMBL" id="CM047737">
    <property type="protein sequence ID" value="KAJ0048197.1"/>
    <property type="molecule type" value="Genomic_DNA"/>
</dbReference>
<proteinExistence type="predicted"/>
<dbReference type="Proteomes" id="UP001163603">
    <property type="component" value="Chromosome 2"/>
</dbReference>
<gene>
    <name evidence="1" type="ORF">Pint_16786</name>
</gene>
<reference evidence="2" key="1">
    <citation type="journal article" date="2023" name="G3 (Bethesda)">
        <title>Genome assembly and association tests identify interacting loci associated with vigor, precocity, and sex in interspecific pistachio rootstocks.</title>
        <authorList>
            <person name="Palmer W."/>
            <person name="Jacygrad E."/>
            <person name="Sagayaradj S."/>
            <person name="Cavanaugh K."/>
            <person name="Han R."/>
            <person name="Bertier L."/>
            <person name="Beede B."/>
            <person name="Kafkas S."/>
            <person name="Golino D."/>
            <person name="Preece J."/>
            <person name="Michelmore R."/>
        </authorList>
    </citation>
    <scope>NUCLEOTIDE SEQUENCE [LARGE SCALE GENOMIC DNA]</scope>
</reference>
<keyword evidence="2" id="KW-1185">Reference proteome</keyword>
<evidence type="ECO:0000313" key="2">
    <source>
        <dbReference type="Proteomes" id="UP001163603"/>
    </source>
</evidence>
<accession>A0ACC0ZC77</accession>
<comment type="caution">
    <text evidence="1">The sequence shown here is derived from an EMBL/GenBank/DDBJ whole genome shotgun (WGS) entry which is preliminary data.</text>
</comment>